<keyword evidence="8" id="KW-1133">Transmembrane helix</keyword>
<dbReference type="InterPro" id="IPR031481">
    <property type="entry name" value="Glyco_tran_10_N"/>
</dbReference>
<dbReference type="Proteomes" id="UP001187531">
    <property type="component" value="Unassembled WGS sequence"/>
</dbReference>
<sequence length="363" mass="43132">MLLRLRFFFMYILDSNMDSKLVIISVLIFTTHAAPVQDKKLEQNSRKIILLWNSFFDSQDYDFGGFGDAPFKENNCEYTNCYLTKDHSSLLEASAIVFHAPTFNEPSQAWSVRLPHQRYVFFSMESPENCIAKKSYDFFFNWTITYRTDSDIIRFYGEIKKREIRIKKQFKNFTKNNWVAWMVSNCFTSSGREDYVKELSKHIPIEIYGDCGSSSCPKSRMKQCYEMIEKDYKFYLSFENSLCKDYVTEKLFNVLQYDIIPVVYGTADYDRILPANSYINAMNHSPEELANILKEIGNDPSKYKKYLMWKEDYYVNFIMEPPFCKLCKKLHTDSENKVYEDFKKWWVDGTDSIEDQRDKFLIV</sequence>
<dbReference type="PANTHER" id="PTHR48438">
    <property type="entry name" value="ALPHA-(1,3)-FUCOSYLTRANSFERASE C-RELATED"/>
    <property type="match status" value="1"/>
</dbReference>
<evidence type="ECO:0000256" key="12">
    <source>
        <dbReference type="RuleBase" id="RU003832"/>
    </source>
</evidence>
<keyword evidence="11" id="KW-0325">Glycoprotein</keyword>
<dbReference type="Pfam" id="PF00852">
    <property type="entry name" value="Glyco_transf_10"/>
    <property type="match status" value="1"/>
</dbReference>
<evidence type="ECO:0000256" key="10">
    <source>
        <dbReference type="ARBA" id="ARBA00023136"/>
    </source>
</evidence>
<gene>
    <name evidence="15" type="ORF">QYM36_019510</name>
</gene>
<evidence type="ECO:0000256" key="9">
    <source>
        <dbReference type="ARBA" id="ARBA00023034"/>
    </source>
</evidence>
<proteinExistence type="inferred from homology"/>
<feature type="domain" description="Fucosyltransferase N-terminal" evidence="14">
    <location>
        <begin position="45"/>
        <end position="157"/>
    </location>
</feature>
<evidence type="ECO:0000256" key="5">
    <source>
        <dbReference type="ARBA" id="ARBA00022679"/>
    </source>
</evidence>
<name>A0AA88HAA1_ARTSF</name>
<dbReference type="InterPro" id="IPR038577">
    <property type="entry name" value="GT10-like_C_sf"/>
</dbReference>
<reference evidence="15" key="1">
    <citation type="submission" date="2023-07" db="EMBL/GenBank/DDBJ databases">
        <title>Chromosome-level genome assembly of Artemia franciscana.</title>
        <authorList>
            <person name="Jo E."/>
        </authorList>
    </citation>
    <scope>NUCLEOTIDE SEQUENCE</scope>
    <source>
        <tissue evidence="15">Whole body</tissue>
    </source>
</reference>
<evidence type="ECO:0000256" key="2">
    <source>
        <dbReference type="ARBA" id="ARBA00004922"/>
    </source>
</evidence>
<dbReference type="GO" id="GO:0032580">
    <property type="term" value="C:Golgi cisterna membrane"/>
    <property type="evidence" value="ECO:0007669"/>
    <property type="project" value="UniProtKB-SubCell"/>
</dbReference>
<evidence type="ECO:0000256" key="8">
    <source>
        <dbReference type="ARBA" id="ARBA00022989"/>
    </source>
</evidence>
<evidence type="ECO:0000256" key="11">
    <source>
        <dbReference type="ARBA" id="ARBA00023180"/>
    </source>
</evidence>
<dbReference type="EMBL" id="JAVRJZ010001419">
    <property type="protein sequence ID" value="KAK2701851.1"/>
    <property type="molecule type" value="Genomic_DNA"/>
</dbReference>
<evidence type="ECO:0000313" key="16">
    <source>
        <dbReference type="Proteomes" id="UP001187531"/>
    </source>
</evidence>
<dbReference type="InterPro" id="IPR001503">
    <property type="entry name" value="Glyco_trans_10"/>
</dbReference>
<keyword evidence="9 12" id="KW-0333">Golgi apparatus</keyword>
<dbReference type="EC" id="2.4.1.-" evidence="12"/>
<dbReference type="Pfam" id="PF17039">
    <property type="entry name" value="Glyco_tran_10_N"/>
    <property type="match status" value="1"/>
</dbReference>
<keyword evidence="16" id="KW-1185">Reference proteome</keyword>
<evidence type="ECO:0000256" key="1">
    <source>
        <dbReference type="ARBA" id="ARBA00004447"/>
    </source>
</evidence>
<keyword evidence="4 12" id="KW-0328">Glycosyltransferase</keyword>
<evidence type="ECO:0000259" key="13">
    <source>
        <dbReference type="Pfam" id="PF00852"/>
    </source>
</evidence>
<dbReference type="PANTHER" id="PTHR48438:SF1">
    <property type="entry name" value="ALPHA-(1,3)-FUCOSYLTRANSFERASE C-RELATED"/>
    <property type="match status" value="1"/>
</dbReference>
<evidence type="ECO:0000256" key="7">
    <source>
        <dbReference type="ARBA" id="ARBA00022968"/>
    </source>
</evidence>
<evidence type="ECO:0000256" key="4">
    <source>
        <dbReference type="ARBA" id="ARBA00022676"/>
    </source>
</evidence>
<accession>A0AA88HAA1</accession>
<evidence type="ECO:0000256" key="6">
    <source>
        <dbReference type="ARBA" id="ARBA00022692"/>
    </source>
</evidence>
<keyword evidence="10" id="KW-0472">Membrane</keyword>
<organism evidence="15 16">
    <name type="scientific">Artemia franciscana</name>
    <name type="common">Brine shrimp</name>
    <name type="synonym">Artemia sanfranciscana</name>
    <dbReference type="NCBI Taxonomy" id="6661"/>
    <lineage>
        <taxon>Eukaryota</taxon>
        <taxon>Metazoa</taxon>
        <taxon>Ecdysozoa</taxon>
        <taxon>Arthropoda</taxon>
        <taxon>Crustacea</taxon>
        <taxon>Branchiopoda</taxon>
        <taxon>Anostraca</taxon>
        <taxon>Artemiidae</taxon>
        <taxon>Artemia</taxon>
    </lineage>
</organism>
<feature type="domain" description="Fucosyltransferase C-terminal" evidence="13">
    <location>
        <begin position="174"/>
        <end position="345"/>
    </location>
</feature>
<keyword evidence="6 12" id="KW-0812">Transmembrane</keyword>
<dbReference type="InterPro" id="IPR055270">
    <property type="entry name" value="Glyco_tran_10_C"/>
</dbReference>
<comment type="similarity">
    <text evidence="3 12">Belongs to the glycosyltransferase 10 family.</text>
</comment>
<dbReference type="FunFam" id="3.40.50.11660:FF:000004">
    <property type="entry name" value="Glycoprotein 3-alpha-L-fucosyltransferase A"/>
    <property type="match status" value="1"/>
</dbReference>
<keyword evidence="5 12" id="KW-0808">Transferase</keyword>
<keyword evidence="7" id="KW-0735">Signal-anchor</keyword>
<evidence type="ECO:0000313" key="15">
    <source>
        <dbReference type="EMBL" id="KAK2701851.1"/>
    </source>
</evidence>
<comment type="caution">
    <text evidence="15">The sequence shown here is derived from an EMBL/GenBank/DDBJ whole genome shotgun (WGS) entry which is preliminary data.</text>
</comment>
<comment type="pathway">
    <text evidence="2">Protein modification; protein glycosylation.</text>
</comment>
<comment type="subcellular location">
    <subcellularLocation>
        <location evidence="1 12">Golgi apparatus</location>
        <location evidence="1 12">Golgi stack membrane</location>
        <topology evidence="1 12">Single-pass type II membrane protein</topology>
    </subcellularLocation>
</comment>
<evidence type="ECO:0000259" key="14">
    <source>
        <dbReference type="Pfam" id="PF17039"/>
    </source>
</evidence>
<evidence type="ECO:0000256" key="3">
    <source>
        <dbReference type="ARBA" id="ARBA00008919"/>
    </source>
</evidence>
<dbReference type="Gene3D" id="3.40.50.11660">
    <property type="entry name" value="Glycosyl transferase family 10, C-terminal domain"/>
    <property type="match status" value="1"/>
</dbReference>
<dbReference type="SUPFAM" id="SSF53756">
    <property type="entry name" value="UDP-Glycosyltransferase/glycogen phosphorylase"/>
    <property type="match status" value="1"/>
</dbReference>
<dbReference type="GO" id="GO:0008417">
    <property type="term" value="F:fucosyltransferase activity"/>
    <property type="evidence" value="ECO:0007669"/>
    <property type="project" value="InterPro"/>
</dbReference>
<dbReference type="AlphaFoldDB" id="A0AA88HAA1"/>
<protein>
    <recommendedName>
        <fullName evidence="12">Fucosyltransferase</fullName>
        <ecNumber evidence="12">2.4.1.-</ecNumber>
    </recommendedName>
</protein>